<dbReference type="GeneID" id="64975954"/>
<protein>
    <recommendedName>
        <fullName evidence="4">Glycine zipper 2TM domain-containing protein</fullName>
    </recommendedName>
</protein>
<dbReference type="PANTHER" id="PTHR37014:SF9">
    <property type="entry name" value="CONSERVED HISTIDINE-RICH PROTEIN (AFU_ORTHOLOGUE AFUA_1G11910)"/>
    <property type="match status" value="1"/>
</dbReference>
<gene>
    <name evidence="2" type="ORF">APUU_50660A</name>
</gene>
<feature type="region of interest" description="Disordered" evidence="1">
    <location>
        <begin position="90"/>
        <end position="114"/>
    </location>
</feature>
<organism evidence="2 3">
    <name type="scientific">Aspergillus puulaauensis</name>
    <dbReference type="NCBI Taxonomy" id="1220207"/>
    <lineage>
        <taxon>Eukaryota</taxon>
        <taxon>Fungi</taxon>
        <taxon>Dikarya</taxon>
        <taxon>Ascomycota</taxon>
        <taxon>Pezizomycotina</taxon>
        <taxon>Eurotiomycetes</taxon>
        <taxon>Eurotiomycetidae</taxon>
        <taxon>Eurotiales</taxon>
        <taxon>Aspergillaceae</taxon>
        <taxon>Aspergillus</taxon>
    </lineage>
</organism>
<dbReference type="Proteomes" id="UP000654913">
    <property type="component" value="Chromosome 5"/>
</dbReference>
<dbReference type="OrthoDB" id="10494134at2759"/>
<dbReference type="KEGG" id="apuu:APUU_50660A"/>
<feature type="compositionally biased region" description="Polar residues" evidence="1">
    <location>
        <begin position="222"/>
        <end position="231"/>
    </location>
</feature>
<feature type="compositionally biased region" description="Basic residues" evidence="1">
    <location>
        <begin position="236"/>
        <end position="251"/>
    </location>
</feature>
<dbReference type="PANTHER" id="PTHR37014">
    <property type="entry name" value="EXPRESSION LETHALITY PROTEIN HEL10, PUTATIVE (AFU_ORTHOLOGUE AFUA_1G06580)-RELATED"/>
    <property type="match status" value="1"/>
</dbReference>
<evidence type="ECO:0008006" key="4">
    <source>
        <dbReference type="Google" id="ProtNLM"/>
    </source>
</evidence>
<feature type="compositionally biased region" description="Basic residues" evidence="1">
    <location>
        <begin position="94"/>
        <end position="103"/>
    </location>
</feature>
<name>A0A7R7XSG0_9EURO</name>
<reference evidence="2" key="2">
    <citation type="submission" date="2021-02" db="EMBL/GenBank/DDBJ databases">
        <title>Aspergillus puulaauensis MK2 genome sequence.</title>
        <authorList>
            <person name="Futagami T."/>
            <person name="Mori K."/>
            <person name="Kadooka C."/>
            <person name="Tanaka T."/>
        </authorList>
    </citation>
    <scope>NUCLEOTIDE SEQUENCE</scope>
    <source>
        <strain evidence="2">MK2</strain>
    </source>
</reference>
<sequence>MSNPFRQSQSKSKSKSHQSRHSNKHSTRHSASKHSTPRRGDAYYDPGPVQDPAYGYDQTGEYYDEQYDQAGYADPQADYRQSHHLSAPVANGHDRRHRHRHKHEHDVYCDPKNQLPQNADYYEPNVQFRSSTPDSVNLGVNIPQGVDAGVGGNGDGTRGIGGAMAGGAAGYYLGHKKRHGLLGAVGGAILGHYLQEKRKDGRGIAPPTSAADGGAAYYDGQEQWSQSQYGSDRSAGRRSKHHRRHGTGSRQ</sequence>
<evidence type="ECO:0000256" key="1">
    <source>
        <dbReference type="SAM" id="MobiDB-lite"/>
    </source>
</evidence>
<dbReference type="EMBL" id="AP024447">
    <property type="protein sequence ID" value="BCS25949.1"/>
    <property type="molecule type" value="Genomic_DNA"/>
</dbReference>
<feature type="region of interest" description="Disordered" evidence="1">
    <location>
        <begin position="1"/>
        <end position="57"/>
    </location>
</feature>
<reference evidence="2" key="1">
    <citation type="submission" date="2021-01" db="EMBL/GenBank/DDBJ databases">
        <authorList>
            <consortium name="Aspergillus puulaauensis MK2 genome sequencing consortium"/>
            <person name="Kazuki M."/>
            <person name="Futagami T."/>
        </authorList>
    </citation>
    <scope>NUCLEOTIDE SEQUENCE</scope>
    <source>
        <strain evidence="2">MK2</strain>
    </source>
</reference>
<evidence type="ECO:0000313" key="2">
    <source>
        <dbReference type="EMBL" id="BCS25949.1"/>
    </source>
</evidence>
<feature type="compositionally biased region" description="Basic residues" evidence="1">
    <location>
        <begin position="12"/>
        <end position="37"/>
    </location>
</feature>
<evidence type="ECO:0000313" key="3">
    <source>
        <dbReference type="Proteomes" id="UP000654913"/>
    </source>
</evidence>
<accession>A0A7R7XSG0</accession>
<feature type="region of interest" description="Disordered" evidence="1">
    <location>
        <begin position="220"/>
        <end position="251"/>
    </location>
</feature>
<dbReference type="RefSeq" id="XP_041558143.1">
    <property type="nucleotide sequence ID" value="XM_041705681.1"/>
</dbReference>
<proteinExistence type="predicted"/>
<dbReference type="AlphaFoldDB" id="A0A7R7XSG0"/>
<keyword evidence="3" id="KW-1185">Reference proteome</keyword>